<keyword evidence="6" id="KW-0406">Ion transport</keyword>
<evidence type="ECO:0000256" key="4">
    <source>
        <dbReference type="ARBA" id="ARBA00022547"/>
    </source>
</evidence>
<dbReference type="GO" id="GO:0015986">
    <property type="term" value="P:proton motive force-driven ATP synthesis"/>
    <property type="evidence" value="ECO:0007669"/>
    <property type="project" value="InterPro"/>
</dbReference>
<comment type="subcellular location">
    <subcellularLocation>
        <location evidence="1">Mitochondrion membrane</location>
    </subcellularLocation>
</comment>
<dbReference type="PANTHER" id="PTHR12386">
    <property type="entry name" value="ATP SYNTHASE SUBUNIT"/>
    <property type="match status" value="1"/>
</dbReference>
<comment type="caution">
    <text evidence="10">The sequence shown here is derived from an EMBL/GenBank/DDBJ whole genome shotgun (WGS) entry which is preliminary data.</text>
</comment>
<dbReference type="GO" id="GO:0045259">
    <property type="term" value="C:proton-transporting ATP synthase complex"/>
    <property type="evidence" value="ECO:0007669"/>
    <property type="project" value="UniProtKB-KW"/>
</dbReference>
<keyword evidence="7" id="KW-0496">Mitochondrion</keyword>
<evidence type="ECO:0000256" key="3">
    <source>
        <dbReference type="ARBA" id="ARBA00022448"/>
    </source>
</evidence>
<proteinExistence type="inferred from homology"/>
<dbReference type="GO" id="GO:0031966">
    <property type="term" value="C:mitochondrial membrane"/>
    <property type="evidence" value="ECO:0007669"/>
    <property type="project" value="UniProtKB-SubCell"/>
</dbReference>
<sequence length="114" mass="12554">MAQKLVNFGQKIATATPRLVTRISFLALDAAKKAQPPVMTFLNNAKVEMLPPKPSDWPAIRKSFLGLKESAMKGKFLDVTVKEAAANTLVAVEIAFWFYVGEVIGRRSLIGYDV</sequence>
<evidence type="ECO:0000256" key="8">
    <source>
        <dbReference type="ARBA" id="ARBA00023136"/>
    </source>
</evidence>
<evidence type="ECO:0000256" key="7">
    <source>
        <dbReference type="ARBA" id="ARBA00023128"/>
    </source>
</evidence>
<reference evidence="10 11" key="1">
    <citation type="submission" date="2022-05" db="EMBL/GenBank/DDBJ databases">
        <authorList>
            <consortium name="Genoscope - CEA"/>
            <person name="William W."/>
        </authorList>
    </citation>
    <scope>NUCLEOTIDE SEQUENCE [LARGE SCALE GENOMIC DNA]</scope>
</reference>
<keyword evidence="9" id="KW-0066">ATP synthesis</keyword>
<keyword evidence="5" id="KW-0375">Hydrogen ion transport</keyword>
<keyword evidence="11" id="KW-1185">Reference proteome</keyword>
<dbReference type="InterPro" id="IPR006808">
    <property type="entry name" value="ATP_synth_F0_gsu_mt"/>
</dbReference>
<evidence type="ECO:0000256" key="9">
    <source>
        <dbReference type="ARBA" id="ARBA00023310"/>
    </source>
</evidence>
<evidence type="ECO:0000256" key="5">
    <source>
        <dbReference type="ARBA" id="ARBA00022781"/>
    </source>
</evidence>
<keyword evidence="3" id="KW-0813">Transport</keyword>
<dbReference type="Pfam" id="PF04718">
    <property type="entry name" value="ATP-synt_G"/>
    <property type="match status" value="1"/>
</dbReference>
<gene>
    <name evidence="10" type="ORF">PMEA_00023055</name>
</gene>
<protein>
    <recommendedName>
        <fullName evidence="12">ATP synthase subunit</fullName>
    </recommendedName>
</protein>
<evidence type="ECO:0000313" key="10">
    <source>
        <dbReference type="EMBL" id="CAH3146757.1"/>
    </source>
</evidence>
<evidence type="ECO:0000256" key="6">
    <source>
        <dbReference type="ARBA" id="ARBA00023065"/>
    </source>
</evidence>
<accession>A0AAU9XG43</accession>
<keyword evidence="4" id="KW-0138">CF(0)</keyword>
<evidence type="ECO:0000256" key="1">
    <source>
        <dbReference type="ARBA" id="ARBA00004325"/>
    </source>
</evidence>
<evidence type="ECO:0000256" key="2">
    <source>
        <dbReference type="ARBA" id="ARBA00005699"/>
    </source>
</evidence>
<dbReference type="AlphaFoldDB" id="A0AAU9XG43"/>
<name>A0AAU9XG43_9CNID</name>
<comment type="similarity">
    <text evidence="2">Belongs to the ATPase g subunit family.</text>
</comment>
<evidence type="ECO:0000313" key="11">
    <source>
        <dbReference type="Proteomes" id="UP001159428"/>
    </source>
</evidence>
<keyword evidence="8" id="KW-0472">Membrane</keyword>
<dbReference type="Proteomes" id="UP001159428">
    <property type="component" value="Unassembled WGS sequence"/>
</dbReference>
<dbReference type="GO" id="GO:0015078">
    <property type="term" value="F:proton transmembrane transporter activity"/>
    <property type="evidence" value="ECO:0007669"/>
    <property type="project" value="InterPro"/>
</dbReference>
<evidence type="ECO:0008006" key="12">
    <source>
        <dbReference type="Google" id="ProtNLM"/>
    </source>
</evidence>
<organism evidence="10 11">
    <name type="scientific">Pocillopora meandrina</name>
    <dbReference type="NCBI Taxonomy" id="46732"/>
    <lineage>
        <taxon>Eukaryota</taxon>
        <taxon>Metazoa</taxon>
        <taxon>Cnidaria</taxon>
        <taxon>Anthozoa</taxon>
        <taxon>Hexacorallia</taxon>
        <taxon>Scleractinia</taxon>
        <taxon>Astrocoeniina</taxon>
        <taxon>Pocilloporidae</taxon>
        <taxon>Pocillopora</taxon>
    </lineage>
</organism>
<dbReference type="EMBL" id="CALNXJ010000042">
    <property type="protein sequence ID" value="CAH3146757.1"/>
    <property type="molecule type" value="Genomic_DNA"/>
</dbReference>